<dbReference type="EMBL" id="JACAZF010000005">
    <property type="protein sequence ID" value="KAF7303856.1"/>
    <property type="molecule type" value="Genomic_DNA"/>
</dbReference>
<evidence type="ECO:0000313" key="3">
    <source>
        <dbReference type="Proteomes" id="UP000636479"/>
    </source>
</evidence>
<gene>
    <name evidence="2" type="ORF">MIND_00615500</name>
</gene>
<keyword evidence="3" id="KW-1185">Reference proteome</keyword>
<dbReference type="SUPFAM" id="SSF51338">
    <property type="entry name" value="Composite domain of metallo-dependent hydrolases"/>
    <property type="match status" value="2"/>
</dbReference>
<sequence>MKLAIFSAMKMFSKILAGQLYDPHLRQLVPNQLITVCRSTGLITHVETFTATTTTVFDDETIDLRHLTLCPGFVDAHVHFFLHSYAETSWIDQLTKESLAERTIRATVHANRTLMAGYTSVRDLGTEGAEDADIGLRKSLSGPNPLIAGPRYFTANRAIVSTGSYGPKGAVRVNKEGLDDVVGAEAADGPMECIRVVRRQIGAGADCIKIYADYPVRSRLLDVSPRIAGKSIRTFNYDELKILINTVHQYNLKIAAHAKTVPVMQDLLELGIDSIEHGSELHTSVEIINKLASPLCRTVWVPTLAAYYSIAQRTGDSSVWDTVKKSFQAVLAAGLGNVAIACGGDTGVFNHGENALEMDLMVQLGAPWEWVLRWATLGGWECIGGVLESEPDGGDNAVPFGWVKEGWAADLVGLEGNLATDFSATIRRVQFVMKRGRVYKLRGKQVPLS</sequence>
<accession>A0A8H6W5T2</accession>
<feature type="domain" description="Amidohydrolase-related" evidence="1">
    <location>
        <begin position="68"/>
        <end position="437"/>
    </location>
</feature>
<dbReference type="RefSeq" id="XP_037220828.1">
    <property type="nucleotide sequence ID" value="XM_037362907.1"/>
</dbReference>
<dbReference type="InterPro" id="IPR032466">
    <property type="entry name" value="Metal_Hydrolase"/>
</dbReference>
<evidence type="ECO:0000259" key="1">
    <source>
        <dbReference type="Pfam" id="PF01979"/>
    </source>
</evidence>
<comment type="caution">
    <text evidence="2">The sequence shown here is derived from an EMBL/GenBank/DDBJ whole genome shotgun (WGS) entry which is preliminary data.</text>
</comment>
<dbReference type="InterPro" id="IPR051781">
    <property type="entry name" value="Metallo-dep_Hydrolase"/>
</dbReference>
<dbReference type="Proteomes" id="UP000636479">
    <property type="component" value="Unassembled WGS sequence"/>
</dbReference>
<dbReference type="GO" id="GO:0016810">
    <property type="term" value="F:hydrolase activity, acting on carbon-nitrogen (but not peptide) bonds"/>
    <property type="evidence" value="ECO:0007669"/>
    <property type="project" value="InterPro"/>
</dbReference>
<dbReference type="SUPFAM" id="SSF51556">
    <property type="entry name" value="Metallo-dependent hydrolases"/>
    <property type="match status" value="1"/>
</dbReference>
<dbReference type="InterPro" id="IPR011059">
    <property type="entry name" value="Metal-dep_hydrolase_composite"/>
</dbReference>
<protein>
    <submittedName>
        <fullName evidence="2">Amidohydro-rel domain-containing protein</fullName>
    </submittedName>
</protein>
<dbReference type="Gene3D" id="2.30.40.10">
    <property type="entry name" value="Urease, subunit C, domain 1"/>
    <property type="match status" value="1"/>
</dbReference>
<dbReference type="InterPro" id="IPR006680">
    <property type="entry name" value="Amidohydro-rel"/>
</dbReference>
<dbReference type="OrthoDB" id="5595695at2759"/>
<dbReference type="AlphaFoldDB" id="A0A8H6W5T2"/>
<reference evidence="2" key="1">
    <citation type="submission" date="2020-05" db="EMBL/GenBank/DDBJ databases">
        <title>Mycena genomes resolve the evolution of fungal bioluminescence.</title>
        <authorList>
            <person name="Tsai I.J."/>
        </authorList>
    </citation>
    <scope>NUCLEOTIDE SEQUENCE</scope>
    <source>
        <strain evidence="2">171206Taipei</strain>
    </source>
</reference>
<dbReference type="PANTHER" id="PTHR43135:SF3">
    <property type="entry name" value="ALPHA-D-RIBOSE 1-METHYLPHOSPHONATE 5-TRIPHOSPHATE DIPHOSPHATASE"/>
    <property type="match status" value="1"/>
</dbReference>
<evidence type="ECO:0000313" key="2">
    <source>
        <dbReference type="EMBL" id="KAF7303856.1"/>
    </source>
</evidence>
<dbReference type="GeneID" id="59345423"/>
<dbReference type="PANTHER" id="PTHR43135">
    <property type="entry name" value="ALPHA-D-RIBOSE 1-METHYLPHOSPHONATE 5-TRIPHOSPHATE DIPHOSPHATASE"/>
    <property type="match status" value="1"/>
</dbReference>
<dbReference type="Pfam" id="PF01979">
    <property type="entry name" value="Amidohydro_1"/>
    <property type="match status" value="1"/>
</dbReference>
<proteinExistence type="predicted"/>
<dbReference type="Gene3D" id="3.20.20.140">
    <property type="entry name" value="Metal-dependent hydrolases"/>
    <property type="match status" value="1"/>
</dbReference>
<organism evidence="2 3">
    <name type="scientific">Mycena indigotica</name>
    <dbReference type="NCBI Taxonomy" id="2126181"/>
    <lineage>
        <taxon>Eukaryota</taxon>
        <taxon>Fungi</taxon>
        <taxon>Dikarya</taxon>
        <taxon>Basidiomycota</taxon>
        <taxon>Agaricomycotina</taxon>
        <taxon>Agaricomycetes</taxon>
        <taxon>Agaricomycetidae</taxon>
        <taxon>Agaricales</taxon>
        <taxon>Marasmiineae</taxon>
        <taxon>Mycenaceae</taxon>
        <taxon>Mycena</taxon>
    </lineage>
</organism>
<name>A0A8H6W5T2_9AGAR</name>